<dbReference type="CDD" id="cd17503">
    <property type="entry name" value="MFS_LmrB_MDR_like"/>
    <property type="match status" value="1"/>
</dbReference>
<accession>A0ABT0L6C9</accession>
<protein>
    <submittedName>
        <fullName evidence="10">Multidrug efflux MFS transporter</fullName>
    </submittedName>
</protein>
<dbReference type="InterPro" id="IPR004638">
    <property type="entry name" value="EmrB-like"/>
</dbReference>
<keyword evidence="2" id="KW-0813">Transport</keyword>
<dbReference type="PANTHER" id="PTHR23501">
    <property type="entry name" value="MAJOR FACILITATOR SUPERFAMILY"/>
    <property type="match status" value="1"/>
</dbReference>
<gene>
    <name evidence="10" type="ORF">L2764_01760</name>
</gene>
<evidence type="ECO:0000256" key="5">
    <source>
        <dbReference type="ARBA" id="ARBA00022989"/>
    </source>
</evidence>
<feature type="transmembrane region" description="Helical" evidence="8">
    <location>
        <begin position="216"/>
        <end position="235"/>
    </location>
</feature>
<dbReference type="EMBL" id="JAKIKS010000003">
    <property type="protein sequence ID" value="MCL1123238.1"/>
    <property type="molecule type" value="Genomic_DNA"/>
</dbReference>
<dbReference type="InterPro" id="IPR011701">
    <property type="entry name" value="MFS"/>
</dbReference>
<feature type="transmembrane region" description="Helical" evidence="8">
    <location>
        <begin position="508"/>
        <end position="525"/>
    </location>
</feature>
<dbReference type="InterPro" id="IPR005829">
    <property type="entry name" value="Sugar_transporter_CS"/>
</dbReference>
<feature type="transmembrane region" description="Helical" evidence="8">
    <location>
        <begin position="124"/>
        <end position="146"/>
    </location>
</feature>
<evidence type="ECO:0000256" key="7">
    <source>
        <dbReference type="SAM" id="MobiDB-lite"/>
    </source>
</evidence>
<feature type="region of interest" description="Disordered" evidence="7">
    <location>
        <begin position="1"/>
        <end position="22"/>
    </location>
</feature>
<keyword evidence="6 8" id="KW-0472">Membrane</keyword>
<dbReference type="PROSITE" id="PS00217">
    <property type="entry name" value="SUGAR_TRANSPORT_2"/>
    <property type="match status" value="1"/>
</dbReference>
<feature type="transmembrane region" description="Helical" evidence="8">
    <location>
        <begin position="355"/>
        <end position="375"/>
    </location>
</feature>
<dbReference type="NCBIfam" id="TIGR00711">
    <property type="entry name" value="efflux_EmrB"/>
    <property type="match status" value="1"/>
</dbReference>
<feature type="domain" description="Major facilitator superfamily (MFS) profile" evidence="9">
    <location>
        <begin position="33"/>
        <end position="531"/>
    </location>
</feature>
<feature type="transmembrane region" description="Helical" evidence="8">
    <location>
        <begin position="29"/>
        <end position="51"/>
    </location>
</feature>
<name>A0ABT0L6C9_9GAMM</name>
<feature type="transmembrane region" description="Helical" evidence="8">
    <location>
        <begin position="325"/>
        <end position="343"/>
    </location>
</feature>
<feature type="transmembrane region" description="Helical" evidence="8">
    <location>
        <begin position="71"/>
        <end position="90"/>
    </location>
</feature>
<feature type="transmembrane region" description="Helical" evidence="8">
    <location>
        <begin position="422"/>
        <end position="440"/>
    </location>
</feature>
<feature type="transmembrane region" description="Helical" evidence="8">
    <location>
        <begin position="99"/>
        <end position="118"/>
    </location>
</feature>
<keyword evidence="11" id="KW-1185">Reference proteome</keyword>
<dbReference type="Proteomes" id="UP001203423">
    <property type="component" value="Unassembled WGS sequence"/>
</dbReference>
<dbReference type="Pfam" id="PF07690">
    <property type="entry name" value="MFS_1"/>
    <property type="match status" value="1"/>
</dbReference>
<dbReference type="InterPro" id="IPR020846">
    <property type="entry name" value="MFS_dom"/>
</dbReference>
<feature type="transmembrane region" description="Helical" evidence="8">
    <location>
        <begin position="158"/>
        <end position="181"/>
    </location>
</feature>
<evidence type="ECO:0000256" key="4">
    <source>
        <dbReference type="ARBA" id="ARBA00022692"/>
    </source>
</evidence>
<evidence type="ECO:0000256" key="3">
    <source>
        <dbReference type="ARBA" id="ARBA00022475"/>
    </source>
</evidence>
<dbReference type="PROSITE" id="PS50850">
    <property type="entry name" value="MFS"/>
    <property type="match status" value="1"/>
</dbReference>
<dbReference type="Gene3D" id="1.20.1720.10">
    <property type="entry name" value="Multidrug resistance protein D"/>
    <property type="match status" value="1"/>
</dbReference>
<dbReference type="Gene3D" id="1.20.1250.20">
    <property type="entry name" value="MFS general substrate transporter like domains"/>
    <property type="match status" value="1"/>
</dbReference>
<comment type="caution">
    <text evidence="10">The sequence shown here is derived from an EMBL/GenBank/DDBJ whole genome shotgun (WGS) entry which is preliminary data.</text>
</comment>
<keyword evidence="4 8" id="KW-0812">Transmembrane</keyword>
<evidence type="ECO:0000259" key="9">
    <source>
        <dbReference type="PROSITE" id="PS50850"/>
    </source>
</evidence>
<feature type="transmembrane region" description="Helical" evidence="8">
    <location>
        <begin position="187"/>
        <end position="209"/>
    </location>
</feature>
<feature type="transmembrane region" description="Helical" evidence="8">
    <location>
        <begin position="289"/>
        <end position="313"/>
    </location>
</feature>
<feature type="transmembrane region" description="Helical" evidence="8">
    <location>
        <begin position="247"/>
        <end position="269"/>
    </location>
</feature>
<keyword evidence="5 8" id="KW-1133">Transmembrane helix</keyword>
<evidence type="ECO:0000256" key="1">
    <source>
        <dbReference type="ARBA" id="ARBA00004651"/>
    </source>
</evidence>
<feature type="transmembrane region" description="Helical" evidence="8">
    <location>
        <begin position="387"/>
        <end position="410"/>
    </location>
</feature>
<dbReference type="InterPro" id="IPR036259">
    <property type="entry name" value="MFS_trans_sf"/>
</dbReference>
<keyword evidence="3" id="KW-1003">Cell membrane</keyword>
<evidence type="ECO:0000256" key="6">
    <source>
        <dbReference type="ARBA" id="ARBA00023136"/>
    </source>
</evidence>
<reference evidence="10 11" key="1">
    <citation type="submission" date="2022-01" db="EMBL/GenBank/DDBJ databases">
        <title>Whole genome-based taxonomy of the Shewanellaceae.</title>
        <authorList>
            <person name="Martin-Rodriguez A.J."/>
        </authorList>
    </citation>
    <scope>NUCLEOTIDE SEQUENCE [LARGE SCALE GENOMIC DNA]</scope>
    <source>
        <strain evidence="10 11">DSM 17177</strain>
    </source>
</reference>
<evidence type="ECO:0000313" key="11">
    <source>
        <dbReference type="Proteomes" id="UP001203423"/>
    </source>
</evidence>
<dbReference type="SUPFAM" id="SSF103473">
    <property type="entry name" value="MFS general substrate transporter"/>
    <property type="match status" value="1"/>
</dbReference>
<sequence length="541" mass="59610">MSSVLTSAPMPPQTLSPQTMPEPRTVSEVEWWVIIGGLIGGFMAILDIQIMNSSIKVIQGALSMSQDQSSWLMTSYFTAEIVAIPLVGWLTQAFGTGRYALYCIAGFIGASFLCANAWNLDSMLVFRSLQGFCGGALIPISFRLIIELLPGEKRPLGMTMFSVVSTFAPAIGPTLGGWLTSHFSWNMIFYINVLPGLVSAVLIFQGVLFKKVRWEVVRAGDFIGVISVMLFLGSLEVILEKGGQDNWFDSTLICYLTVIASLSFVVFIYDQLNCDYPLINVRMFKDFNFSYAMMVFAMLGMAIYGTLFLVPYYLSMVHDYNASQIGSVVIWMGLPQLLVLPFIPKLVKILNLKYMIAIGFAILALSAFMDSQMSINFMGEQMTFSLFIRALGQPFIMVPLALLATANVTLKDSASSAIIINVFRSIGGSFGTAVLTTFFISQVHVHSSNIQTSIAVGSQGYDHFISQVKALVMSSAHGAINGSVSQIATSILGDRIKQQAEIMAFNDLFLIMGWLMLGTAVWVFLSNRDFKLFRHIEDKTL</sequence>
<evidence type="ECO:0000256" key="2">
    <source>
        <dbReference type="ARBA" id="ARBA00022448"/>
    </source>
</evidence>
<evidence type="ECO:0000256" key="8">
    <source>
        <dbReference type="SAM" id="Phobius"/>
    </source>
</evidence>
<dbReference type="PANTHER" id="PTHR23501:SF51">
    <property type="entry name" value="MULTIDRUG RESISTANCE PROTEIN B"/>
    <property type="match status" value="1"/>
</dbReference>
<evidence type="ECO:0000313" key="10">
    <source>
        <dbReference type="EMBL" id="MCL1123238.1"/>
    </source>
</evidence>
<organism evidence="10 11">
    <name type="scientific">Shewanella surugensis</name>
    <dbReference type="NCBI Taxonomy" id="212020"/>
    <lineage>
        <taxon>Bacteria</taxon>
        <taxon>Pseudomonadati</taxon>
        <taxon>Pseudomonadota</taxon>
        <taxon>Gammaproteobacteria</taxon>
        <taxon>Alteromonadales</taxon>
        <taxon>Shewanellaceae</taxon>
        <taxon>Shewanella</taxon>
    </lineage>
</organism>
<proteinExistence type="predicted"/>
<comment type="subcellular location">
    <subcellularLocation>
        <location evidence="1">Cell membrane</location>
        <topology evidence="1">Multi-pass membrane protein</topology>
    </subcellularLocation>
</comment>
<dbReference type="RefSeq" id="WP_248938524.1">
    <property type="nucleotide sequence ID" value="NZ_JAKIKS010000003.1"/>
</dbReference>